<dbReference type="InterPro" id="IPR036736">
    <property type="entry name" value="ACP-like_sf"/>
</dbReference>
<dbReference type="GO" id="GO:0031177">
    <property type="term" value="F:phosphopantetheine binding"/>
    <property type="evidence" value="ECO:0007669"/>
    <property type="project" value="InterPro"/>
</dbReference>
<evidence type="ECO:0000259" key="4">
    <source>
        <dbReference type="PROSITE" id="PS50075"/>
    </source>
</evidence>
<keyword evidence="1" id="KW-0596">Phosphopantetheine</keyword>
<dbReference type="InterPro" id="IPR009081">
    <property type="entry name" value="PP-bd_ACP"/>
</dbReference>
<keyword evidence="2" id="KW-0597">Phosphoprotein</keyword>
<dbReference type="Pfam" id="PF00550">
    <property type="entry name" value="PP-binding"/>
    <property type="match status" value="1"/>
</dbReference>
<dbReference type="GeneID" id="41957521"/>
<dbReference type="RefSeq" id="XP_030987120.1">
    <property type="nucleotide sequence ID" value="XM_031122610.1"/>
</dbReference>
<organism evidence="5 6">
    <name type="scientific">Pyricularia grisea</name>
    <name type="common">Crabgrass-specific blast fungus</name>
    <name type="synonym">Magnaporthe grisea</name>
    <dbReference type="NCBI Taxonomy" id="148305"/>
    <lineage>
        <taxon>Eukaryota</taxon>
        <taxon>Fungi</taxon>
        <taxon>Dikarya</taxon>
        <taxon>Ascomycota</taxon>
        <taxon>Pezizomycotina</taxon>
        <taxon>Sordariomycetes</taxon>
        <taxon>Sordariomycetidae</taxon>
        <taxon>Magnaporthales</taxon>
        <taxon>Pyriculariaceae</taxon>
        <taxon>Pyricularia</taxon>
    </lineage>
</organism>
<reference evidence="6" key="2">
    <citation type="submission" date="2019-10" db="EMBL/GenBank/DDBJ databases">
        <authorList>
            <consortium name="NCBI Genome Project"/>
        </authorList>
    </citation>
    <scope>NUCLEOTIDE SEQUENCE</scope>
    <source>
        <strain evidence="6">NI907</strain>
    </source>
</reference>
<feature type="domain" description="Carrier" evidence="4">
    <location>
        <begin position="42"/>
        <end position="119"/>
    </location>
</feature>
<evidence type="ECO:0000256" key="1">
    <source>
        <dbReference type="ARBA" id="ARBA00022450"/>
    </source>
</evidence>
<dbReference type="KEGG" id="pgri:PgNI_02546"/>
<dbReference type="Gene3D" id="1.10.1200.10">
    <property type="entry name" value="ACP-like"/>
    <property type="match status" value="1"/>
</dbReference>
<keyword evidence="5" id="KW-1185">Reference proteome</keyword>
<dbReference type="SMART" id="SM00823">
    <property type="entry name" value="PKS_PP"/>
    <property type="match status" value="1"/>
</dbReference>
<accession>A0A6P8BIU2</accession>
<dbReference type="PROSITE" id="PS50075">
    <property type="entry name" value="CARRIER"/>
    <property type="match status" value="1"/>
</dbReference>
<dbReference type="SUPFAM" id="SSF47336">
    <property type="entry name" value="ACP-like"/>
    <property type="match status" value="1"/>
</dbReference>
<sequence>MAIFHSLDNSSGSKTGSSSAPDSVRAFLTSAEHDPTILQTPEAVRTLAVEIANRLCSLLLLDEKQVAVTTNTADLGLDSLVAVELRACWQLNLGVDVSTLELLSSGTCEALGQRAVNGLVKLRGLYR</sequence>
<evidence type="ECO:0000313" key="5">
    <source>
        <dbReference type="Proteomes" id="UP000515153"/>
    </source>
</evidence>
<feature type="region of interest" description="Disordered" evidence="3">
    <location>
        <begin position="1"/>
        <end position="20"/>
    </location>
</feature>
<dbReference type="Proteomes" id="UP000515153">
    <property type="component" value="Unplaced"/>
</dbReference>
<evidence type="ECO:0000256" key="3">
    <source>
        <dbReference type="SAM" id="MobiDB-lite"/>
    </source>
</evidence>
<evidence type="ECO:0000313" key="6">
    <source>
        <dbReference type="RefSeq" id="XP_030987120.1"/>
    </source>
</evidence>
<dbReference type="InterPro" id="IPR020806">
    <property type="entry name" value="PKS_PP-bd"/>
</dbReference>
<gene>
    <name evidence="6" type="ORF">PgNI_02546</name>
</gene>
<protein>
    <recommendedName>
        <fullName evidence="4">Carrier domain-containing protein</fullName>
    </recommendedName>
</protein>
<dbReference type="AlphaFoldDB" id="A0A6P8BIU2"/>
<name>A0A6P8BIU2_PYRGI</name>
<evidence type="ECO:0000256" key="2">
    <source>
        <dbReference type="ARBA" id="ARBA00022553"/>
    </source>
</evidence>
<proteinExistence type="predicted"/>
<reference evidence="6" key="3">
    <citation type="submission" date="2025-08" db="UniProtKB">
        <authorList>
            <consortium name="RefSeq"/>
        </authorList>
    </citation>
    <scope>IDENTIFICATION</scope>
    <source>
        <strain evidence="6">NI907</strain>
    </source>
</reference>
<reference evidence="6" key="1">
    <citation type="journal article" date="2019" name="Mol. Biol. Evol.">
        <title>Blast fungal genomes show frequent chromosomal changes, gene gains and losses, and effector gene turnover.</title>
        <authorList>
            <person name="Gomez Luciano L.B."/>
            <person name="Jason Tsai I."/>
            <person name="Chuma I."/>
            <person name="Tosa Y."/>
            <person name="Chen Y.H."/>
            <person name="Li J.Y."/>
            <person name="Li M.Y."/>
            <person name="Jade Lu M.Y."/>
            <person name="Nakayashiki H."/>
            <person name="Li W.H."/>
        </authorList>
    </citation>
    <scope>NUCLEOTIDE SEQUENCE</scope>
    <source>
        <strain evidence="6">NI907</strain>
    </source>
</reference>